<evidence type="ECO:0000313" key="2">
    <source>
        <dbReference type="EMBL" id="ABL05077.1"/>
    </source>
</evidence>
<dbReference type="eggNOG" id="ENOG5030PMD">
    <property type="taxonomic scope" value="Bacteria"/>
</dbReference>
<feature type="compositionally biased region" description="Polar residues" evidence="1">
    <location>
        <begin position="247"/>
        <end position="260"/>
    </location>
</feature>
<sequence length="260" mass="28467">MQQWPGGRTDRVQVVVTGAALALGGQQQRHPARQAYRRKRRDSVSTATVGRRFDGDRPIGPETATAARVDLGRCPRLGRDQFVRNGGHPAQRFVGRSGQLGLNVGQRTALSLATFDRNDLQQVPRAIQRGAPLHDRPVDEPGSRVPPHRASIGKLANPAVGRSRVGGIGQPGGNPSHQLVQRPRRPLGHPSILTLSLLHCQRLGVSDLEALRRRPTRSGRIRTDLRAWPVGAHRPRRNGSRARFGNPTANGSRLTQNRES</sequence>
<feature type="region of interest" description="Disordered" evidence="1">
    <location>
        <begin position="230"/>
        <end position="260"/>
    </location>
</feature>
<feature type="compositionally biased region" description="Basic and acidic residues" evidence="1">
    <location>
        <begin position="132"/>
        <end position="142"/>
    </location>
</feature>
<proteinExistence type="predicted"/>
<dbReference type="KEGG" id="mul:MUL_2775"/>
<name>A0PRV8_MYCUA</name>
<protein>
    <submittedName>
        <fullName evidence="2">Uncharacterized protein</fullName>
    </submittedName>
</protein>
<dbReference type="AlphaFoldDB" id="A0PRV8"/>
<evidence type="ECO:0000256" key="1">
    <source>
        <dbReference type="SAM" id="MobiDB-lite"/>
    </source>
</evidence>
<reference evidence="2 3" key="1">
    <citation type="journal article" date="2007" name="Genome Res.">
        <title>Reductive evolution and niche adaptation inferred from the genome of Mycobacterium ulcerans, the causative agent of Buruli ulcer.</title>
        <authorList>
            <person name="Stinear T.P."/>
            <person name="Seemann T."/>
            <person name="Pidot S."/>
            <person name="Frigui W."/>
            <person name="Reysset G."/>
            <person name="Garnier T."/>
            <person name="Meurice G."/>
            <person name="Simon D."/>
            <person name="Bouchier C."/>
            <person name="Ma L."/>
            <person name="Tichit M."/>
            <person name="Porter J.L."/>
            <person name="Ryan J."/>
            <person name="Johnson P.D."/>
            <person name="Davies J.K."/>
            <person name="Jenkin G.A."/>
            <person name="Small P.L."/>
            <person name="Jones L.M."/>
            <person name="Tekaia F."/>
            <person name="Laval F."/>
            <person name="Daffe M."/>
            <person name="Parkhill J."/>
            <person name="Cole S.T."/>
        </authorList>
    </citation>
    <scope>NUCLEOTIDE SEQUENCE [LARGE SCALE GENOMIC DNA]</scope>
    <source>
        <strain evidence="2 3">Agy99</strain>
    </source>
</reference>
<feature type="region of interest" description="Disordered" evidence="1">
    <location>
        <begin position="132"/>
        <end position="151"/>
    </location>
</feature>
<feature type="compositionally biased region" description="Basic residues" evidence="1">
    <location>
        <begin position="30"/>
        <end position="41"/>
    </location>
</feature>
<dbReference type="HOGENOM" id="CLU_1068852_0_0_11"/>
<evidence type="ECO:0000313" key="3">
    <source>
        <dbReference type="Proteomes" id="UP000000765"/>
    </source>
</evidence>
<dbReference type="EMBL" id="CP000325">
    <property type="protein sequence ID" value="ABL05077.1"/>
    <property type="molecule type" value="Genomic_DNA"/>
</dbReference>
<gene>
    <name evidence="2" type="ordered locus">MUL_2775</name>
</gene>
<feature type="region of interest" description="Disordered" evidence="1">
    <location>
        <begin position="25"/>
        <end position="61"/>
    </location>
</feature>
<accession>A0PRV8</accession>
<organism evidence="2 3">
    <name type="scientific">Mycobacterium ulcerans (strain Agy99)</name>
    <dbReference type="NCBI Taxonomy" id="362242"/>
    <lineage>
        <taxon>Bacteria</taxon>
        <taxon>Bacillati</taxon>
        <taxon>Actinomycetota</taxon>
        <taxon>Actinomycetes</taxon>
        <taxon>Mycobacteriales</taxon>
        <taxon>Mycobacteriaceae</taxon>
        <taxon>Mycobacterium</taxon>
        <taxon>Mycobacterium ulcerans group</taxon>
    </lineage>
</organism>
<dbReference type="Proteomes" id="UP000000765">
    <property type="component" value="Chromosome"/>
</dbReference>